<feature type="region of interest" description="Disordered" evidence="5">
    <location>
        <begin position="1432"/>
        <end position="1458"/>
    </location>
</feature>
<feature type="compositionally biased region" description="Low complexity" evidence="5">
    <location>
        <begin position="795"/>
        <end position="807"/>
    </location>
</feature>
<feature type="compositionally biased region" description="Basic and acidic residues" evidence="5">
    <location>
        <begin position="727"/>
        <end position="738"/>
    </location>
</feature>
<dbReference type="InterPro" id="IPR036188">
    <property type="entry name" value="FAD/NAD-bd_sf"/>
</dbReference>
<feature type="compositionally biased region" description="Low complexity" evidence="5">
    <location>
        <begin position="1245"/>
        <end position="1273"/>
    </location>
</feature>
<dbReference type="Pfam" id="PF12090">
    <property type="entry name" value="Spt20_SEP"/>
    <property type="match status" value="1"/>
</dbReference>
<dbReference type="EMBL" id="JAVRQU010000001">
    <property type="protein sequence ID" value="KAK5708217.1"/>
    <property type="molecule type" value="Genomic_DNA"/>
</dbReference>
<feature type="compositionally biased region" description="Low complexity" evidence="5">
    <location>
        <begin position="1199"/>
        <end position="1210"/>
    </location>
</feature>
<evidence type="ECO:0000313" key="8">
    <source>
        <dbReference type="Proteomes" id="UP001310594"/>
    </source>
</evidence>
<dbReference type="GO" id="GO:0050660">
    <property type="term" value="F:flavin adenine dinucleotide binding"/>
    <property type="evidence" value="ECO:0007669"/>
    <property type="project" value="InterPro"/>
</dbReference>
<feature type="compositionally biased region" description="Low complexity" evidence="5">
    <location>
        <begin position="1280"/>
        <end position="1299"/>
    </location>
</feature>
<feature type="compositionally biased region" description="Low complexity" evidence="5">
    <location>
        <begin position="1494"/>
        <end position="1504"/>
    </location>
</feature>
<comment type="caution">
    <text evidence="7">The sequence shown here is derived from an EMBL/GenBank/DDBJ whole genome shotgun (WGS) entry which is preliminary data.</text>
</comment>
<feature type="compositionally biased region" description="Low complexity" evidence="5">
    <location>
        <begin position="1473"/>
        <end position="1484"/>
    </location>
</feature>
<keyword evidence="4" id="KW-0560">Oxidoreductase</keyword>
<dbReference type="Proteomes" id="UP001310594">
    <property type="component" value="Unassembled WGS sequence"/>
</dbReference>
<dbReference type="InterPro" id="IPR050775">
    <property type="entry name" value="FAD-binding_Monooxygenases"/>
</dbReference>
<keyword evidence="3" id="KW-0521">NADP</keyword>
<feature type="compositionally biased region" description="Polar residues" evidence="5">
    <location>
        <begin position="1216"/>
        <end position="1244"/>
    </location>
</feature>
<evidence type="ECO:0000256" key="3">
    <source>
        <dbReference type="ARBA" id="ARBA00022857"/>
    </source>
</evidence>
<organism evidence="7 8">
    <name type="scientific">Elasticomyces elasticus</name>
    <dbReference type="NCBI Taxonomy" id="574655"/>
    <lineage>
        <taxon>Eukaryota</taxon>
        <taxon>Fungi</taxon>
        <taxon>Dikarya</taxon>
        <taxon>Ascomycota</taxon>
        <taxon>Pezizomycotina</taxon>
        <taxon>Dothideomycetes</taxon>
        <taxon>Dothideomycetidae</taxon>
        <taxon>Mycosphaerellales</taxon>
        <taxon>Teratosphaeriaceae</taxon>
        <taxon>Elasticomyces</taxon>
    </lineage>
</organism>
<keyword evidence="2" id="KW-0274">FAD</keyword>
<feature type="region of interest" description="Disordered" evidence="5">
    <location>
        <begin position="1112"/>
        <end position="1168"/>
    </location>
</feature>
<reference evidence="7" key="1">
    <citation type="submission" date="2023-08" db="EMBL/GenBank/DDBJ databases">
        <title>Black Yeasts Isolated from many extreme environments.</title>
        <authorList>
            <person name="Coleine C."/>
            <person name="Stajich J.E."/>
            <person name="Selbmann L."/>
        </authorList>
    </citation>
    <scope>NUCLEOTIDE SEQUENCE</scope>
    <source>
        <strain evidence="7">CCFEE 5810</strain>
    </source>
</reference>
<evidence type="ECO:0000256" key="4">
    <source>
        <dbReference type="ARBA" id="ARBA00023002"/>
    </source>
</evidence>
<feature type="region of interest" description="Disordered" evidence="5">
    <location>
        <begin position="1199"/>
        <end position="1365"/>
    </location>
</feature>
<evidence type="ECO:0000313" key="7">
    <source>
        <dbReference type="EMBL" id="KAK5708217.1"/>
    </source>
</evidence>
<dbReference type="Pfam" id="PF00743">
    <property type="entry name" value="FMO-like"/>
    <property type="match status" value="1"/>
</dbReference>
<feature type="compositionally biased region" description="Low complexity" evidence="5">
    <location>
        <begin position="1327"/>
        <end position="1350"/>
    </location>
</feature>
<dbReference type="Gene3D" id="3.50.50.60">
    <property type="entry name" value="FAD/NAD(P)-binding domain"/>
    <property type="match status" value="2"/>
</dbReference>
<feature type="compositionally biased region" description="Polar residues" evidence="5">
    <location>
        <begin position="584"/>
        <end position="597"/>
    </location>
</feature>
<dbReference type="InterPro" id="IPR020946">
    <property type="entry name" value="Flavin_mOase-like"/>
</dbReference>
<protein>
    <recommendedName>
        <fullName evidence="6">Spt20-like SEP domain-containing protein</fullName>
    </recommendedName>
</protein>
<accession>A0AAN7VXU0</accession>
<evidence type="ECO:0000256" key="1">
    <source>
        <dbReference type="ARBA" id="ARBA00022630"/>
    </source>
</evidence>
<dbReference type="PANTHER" id="PTHR43098">
    <property type="entry name" value="L-ORNITHINE N(5)-MONOOXYGENASE-RELATED"/>
    <property type="match status" value="1"/>
</dbReference>
<evidence type="ECO:0000256" key="2">
    <source>
        <dbReference type="ARBA" id="ARBA00022827"/>
    </source>
</evidence>
<feature type="compositionally biased region" description="Polar residues" evidence="5">
    <location>
        <begin position="1112"/>
        <end position="1150"/>
    </location>
</feature>
<evidence type="ECO:0000259" key="6">
    <source>
        <dbReference type="Pfam" id="PF12090"/>
    </source>
</evidence>
<dbReference type="GO" id="GO:0050661">
    <property type="term" value="F:NADP binding"/>
    <property type="evidence" value="ECO:0007669"/>
    <property type="project" value="InterPro"/>
</dbReference>
<feature type="region of interest" description="Disordered" evidence="5">
    <location>
        <begin position="579"/>
        <end position="600"/>
    </location>
</feature>
<name>A0AAN7VXU0_9PEZI</name>
<dbReference type="SUPFAM" id="SSF51905">
    <property type="entry name" value="FAD/NAD(P)-binding domain"/>
    <property type="match status" value="2"/>
</dbReference>
<gene>
    <name evidence="7" type="ORF">LTR97_000757</name>
</gene>
<feature type="compositionally biased region" description="Gly residues" evidence="5">
    <location>
        <begin position="1435"/>
        <end position="1444"/>
    </location>
</feature>
<keyword evidence="1" id="KW-0285">Flavoprotein</keyword>
<feature type="region of interest" description="Disordered" evidence="5">
    <location>
        <begin position="1473"/>
        <end position="1518"/>
    </location>
</feature>
<proteinExistence type="predicted"/>
<sequence length="1539" mass="170668">MSDTESYVYRYSWDKEDLLSYKFKEHYVKQPEVLAYLEHVVKRHDLRKHMRFNTEMRSADWTEEDQKWHITTSGDNKITAKYLITGLGLLSAKNLPDIPGIDAFKGDLHHTAAWPKDFSVKDKRVGVIGCGSTGVQVITEIGRHVKTLTCFQRHPQYSVPSGDQKITPEYRAWVDEHWDEIFHRVRHSITAFGFKESETSYHNATPEEREAVFEKSWNLGNGFRFMFGTYNDIATDPEANEAACEFIRRKIDGIVKDPEKARKLKPHDVYARRPLCDGNASNGEKYFEQFNRPNVDIVDLKETSIERLEAEGVRTSDGTLHELDVLIFATGFDAVEGNYTRLLIHGRDGVSLKDAWDETGPTSYLGVSMPGFPNLFMLNAPKGAFTNQPPAIEVQVEFVTGIIAEAEKVGGALPVVEPTYEAEKEYSALCEELAKNSLFWKAEGEAGGLRGEWLCRVQASIEALNSRSVMSRSLSRACLSPPHWQNGIFMQDMVNHGYATYMYASSSHVNRQICRGLVAARSTSSPENVDLQRACGGPAGRTLPSSPTAHEPHQRIMATAAVARPTNILRRRPDAPRISLGKRLNTSNMDGTENGQQAKRRKIEEPYVRTQNYILKKHAGKKPSLILHLHNGFWKFGGQEGSFLYDSEMAFVLRHLRNCTVPHEMLEDLQREGVPFYDGCLIVEVHNHRTAAAKEKGKARDDDKKFSMHAYNEHITPSSLAPYPKKAQADSDAPKEKSAAGQAQQAGQKDKASDGPKISTIVMHPTDLSRHHETLLLLNTPASDMRSKKKSGADTPSSAHPSTTPSLSVPPTPLMTARGPLTKDQKMCIEHDELNSFMADVLVTTQPPLYLDPADNPQDAERILQLLAHPLHMAKPASPKTRKKTTAEMAQDDAQAAEAERRMLIMDERIKPSVRTAAGATVESNQATAASLGFSRFKTIEMVRQKHEESQLVKKEEADRAAVEKKLHEEQQAVRQQQLLQQQKQRELAVQMQQGNNATMAQKQALIQAQRQHMAQQAREQQQLAAAREQHAHPNAVATAMMQAQQQQAHFQHQNMNMQGSPVMQQQHTPSAMMNSSPVMPNGGFPMVPTGSQGAGSPPRPTSAAMQNRNVQMARQASQQHGSQNNTPHIPQGTPSMPQAMPNRQMTQTPRLPPGSPAMGMQGTPTSAHGMGMVMPTPQMMQGSLGQNLTPEQIMMLQAQQSMRQQSQAAGHAGSPNGNVQGGHNMQSVTPEQVQHIRQQNAMRQQALIHAQQQQALANGQPVPQYTPQQQQQMAKMSLMRRQQQAQMQAQQQAQMQLQHMGMNGAGASPAPHQQGMQGHVQPVPTPQMAHAHPQTPQQQQMQQQQQQMHNGQPPTDQQRQMAQVRAQQIALGRQAQSTLQALIQQYGGSFASIPQNVLAAQPPNVKQIIQQQMQKQNNLRVQQQMQQQQMMQAQGGGGGGQQNGDGVMPASQPNPGYMQQLRQNQALLQQQMAQQQALQQQQQNGGGMGMGMNGMNAMNMQGFNGNGGGQQNGSGDVLTQHFANMTNALQRPGGGGMQ</sequence>
<feature type="domain" description="Spt20-like SEP" evidence="6">
    <location>
        <begin position="621"/>
        <end position="865"/>
    </location>
</feature>
<feature type="region of interest" description="Disordered" evidence="5">
    <location>
        <begin position="716"/>
        <end position="759"/>
    </location>
</feature>
<dbReference type="InterPro" id="IPR046468">
    <property type="entry name" value="Spt20-like_SEP"/>
</dbReference>
<dbReference type="GO" id="GO:0004499">
    <property type="term" value="F:N,N-dimethylaniline monooxygenase activity"/>
    <property type="evidence" value="ECO:0007669"/>
    <property type="project" value="InterPro"/>
</dbReference>
<evidence type="ECO:0000256" key="5">
    <source>
        <dbReference type="SAM" id="MobiDB-lite"/>
    </source>
</evidence>
<dbReference type="PANTHER" id="PTHR43098:SF5">
    <property type="entry name" value="DUAL-FUNCTIONAL MONOOXYGENASE_METHYLTRANSFERASE PSOF"/>
    <property type="match status" value="1"/>
</dbReference>
<feature type="region of interest" description="Disordered" evidence="5">
    <location>
        <begin position="778"/>
        <end position="814"/>
    </location>
</feature>